<dbReference type="Proteomes" id="UP000566819">
    <property type="component" value="Unassembled WGS sequence"/>
</dbReference>
<evidence type="ECO:0000313" key="2">
    <source>
        <dbReference type="EMBL" id="KAF4632685.1"/>
    </source>
</evidence>
<name>A0A8H4W5Q3_9HELO</name>
<protein>
    <submittedName>
        <fullName evidence="2">Uncharacterized protein</fullName>
    </submittedName>
</protein>
<feature type="region of interest" description="Disordered" evidence="1">
    <location>
        <begin position="202"/>
        <end position="267"/>
    </location>
</feature>
<keyword evidence="3" id="KW-1185">Reference proteome</keyword>
<feature type="region of interest" description="Disordered" evidence="1">
    <location>
        <begin position="1"/>
        <end position="48"/>
    </location>
</feature>
<feature type="compositionally biased region" description="Polar residues" evidence="1">
    <location>
        <begin position="202"/>
        <end position="219"/>
    </location>
</feature>
<accession>A0A8H4W5Q3</accession>
<dbReference type="EMBL" id="JAAMPI010000326">
    <property type="protein sequence ID" value="KAF4632685.1"/>
    <property type="molecule type" value="Genomic_DNA"/>
</dbReference>
<proteinExistence type="predicted"/>
<feature type="compositionally biased region" description="Polar residues" evidence="1">
    <location>
        <begin position="26"/>
        <end position="48"/>
    </location>
</feature>
<sequence>MPEIMRSLDDISNAKPTNAPLPTSVPEESQSTPKIISRESGSSWTDQNPPKYYEVVDVIQRVKNTFTNLEHLVGNPEDYKIVPMNMENNNTARGRRNQLADHLDTNTGNGVTAEASGSQALDGNAMPSKPEYPCLFYLQVLNSSICQYNGPIALKFTHDFTIFVKEILPPSLNDPNVDLGEATAVEEQDPIQALVALSMRNGNTDEATNSTDNTRSRGTNLFDKVNPFHKPKSSNPQPATPHTQAQAQAQTQAPAVQTSHNHCQCSPPKPRKYHNLLCIITLTTYDGSTIKFPALTLSRITTAKLDDQEDGELTPYVVFLDLQGRVFALRSKSIDTEEPEKEFDVWGRAVEDGNEFEDDYDEEKYHPKFKVNMLEEMKDVIALVLGRTVEEVFSKEPGGVGKIEGDIRPVKSLGFNLDLVTAWESEWVKGKRVRGGSYWDNEPVDVLIAKVDLETFCSFLRSIFFTSPESDLALLRLLWLDFRVKLRCPSQNSNMKFLM</sequence>
<reference evidence="2 3" key="1">
    <citation type="submission" date="2020-03" db="EMBL/GenBank/DDBJ databases">
        <title>Draft Genome Sequence of Cudoniella acicularis.</title>
        <authorList>
            <person name="Buettner E."/>
            <person name="Kellner H."/>
        </authorList>
    </citation>
    <scope>NUCLEOTIDE SEQUENCE [LARGE SCALE GENOMIC DNA]</scope>
    <source>
        <strain evidence="2 3">DSM 108380</strain>
    </source>
</reference>
<evidence type="ECO:0000256" key="1">
    <source>
        <dbReference type="SAM" id="MobiDB-lite"/>
    </source>
</evidence>
<feature type="compositionally biased region" description="Low complexity" evidence="1">
    <location>
        <begin position="236"/>
        <end position="258"/>
    </location>
</feature>
<dbReference type="AlphaFoldDB" id="A0A8H4W5Q3"/>
<organism evidence="2 3">
    <name type="scientific">Cudoniella acicularis</name>
    <dbReference type="NCBI Taxonomy" id="354080"/>
    <lineage>
        <taxon>Eukaryota</taxon>
        <taxon>Fungi</taxon>
        <taxon>Dikarya</taxon>
        <taxon>Ascomycota</taxon>
        <taxon>Pezizomycotina</taxon>
        <taxon>Leotiomycetes</taxon>
        <taxon>Helotiales</taxon>
        <taxon>Tricladiaceae</taxon>
        <taxon>Cudoniella</taxon>
    </lineage>
</organism>
<comment type="caution">
    <text evidence="2">The sequence shown here is derived from an EMBL/GenBank/DDBJ whole genome shotgun (WGS) entry which is preliminary data.</text>
</comment>
<gene>
    <name evidence="2" type="ORF">G7Y89_g5444</name>
</gene>
<evidence type="ECO:0000313" key="3">
    <source>
        <dbReference type="Proteomes" id="UP000566819"/>
    </source>
</evidence>